<feature type="transmembrane region" description="Helical" evidence="6">
    <location>
        <begin position="128"/>
        <end position="148"/>
    </location>
</feature>
<evidence type="ECO:0000256" key="2">
    <source>
        <dbReference type="ARBA" id="ARBA00022475"/>
    </source>
</evidence>
<dbReference type="EMBL" id="JAFFZN010000001">
    <property type="protein sequence ID" value="MBO8184125.1"/>
    <property type="molecule type" value="Genomic_DNA"/>
</dbReference>
<comment type="subcellular location">
    <subcellularLocation>
        <location evidence="1">Cell membrane</location>
        <topology evidence="1">Multi-pass membrane protein</topology>
    </subcellularLocation>
</comment>
<feature type="transmembrane region" description="Helical" evidence="6">
    <location>
        <begin position="160"/>
        <end position="184"/>
    </location>
</feature>
<protein>
    <submittedName>
        <fullName evidence="7">YihY/virulence factor BrkB family protein</fullName>
    </submittedName>
</protein>
<comment type="caution">
    <text evidence="7">The sequence shown here is derived from an EMBL/GenBank/DDBJ whole genome shotgun (WGS) entry which is preliminary data.</text>
</comment>
<feature type="transmembrane region" description="Helical" evidence="6">
    <location>
        <begin position="58"/>
        <end position="79"/>
    </location>
</feature>
<evidence type="ECO:0000313" key="7">
    <source>
        <dbReference type="EMBL" id="MBO8184125.1"/>
    </source>
</evidence>
<dbReference type="Pfam" id="PF03631">
    <property type="entry name" value="Virul_fac_BrkB"/>
    <property type="match status" value="1"/>
</dbReference>
<proteinExistence type="predicted"/>
<evidence type="ECO:0000256" key="3">
    <source>
        <dbReference type="ARBA" id="ARBA00022692"/>
    </source>
</evidence>
<dbReference type="Proteomes" id="UP001518976">
    <property type="component" value="Unassembled WGS sequence"/>
</dbReference>
<evidence type="ECO:0000313" key="8">
    <source>
        <dbReference type="Proteomes" id="UP001518976"/>
    </source>
</evidence>
<keyword evidence="3 6" id="KW-0812">Transmembrane</keyword>
<keyword evidence="4 6" id="KW-1133">Transmembrane helix</keyword>
<feature type="transmembrane region" description="Helical" evidence="6">
    <location>
        <begin position="100"/>
        <end position="116"/>
    </location>
</feature>
<dbReference type="InterPro" id="IPR017039">
    <property type="entry name" value="Virul_fac_BrkB"/>
</dbReference>
<evidence type="ECO:0000256" key="6">
    <source>
        <dbReference type="SAM" id="Phobius"/>
    </source>
</evidence>
<gene>
    <name evidence="7" type="ORF">JW592_01310</name>
</gene>
<evidence type="ECO:0000256" key="1">
    <source>
        <dbReference type="ARBA" id="ARBA00004651"/>
    </source>
</evidence>
<keyword evidence="5 6" id="KW-0472">Membrane</keyword>
<name>A0ABS3WLY7_9ACTN</name>
<evidence type="ECO:0000256" key="4">
    <source>
        <dbReference type="ARBA" id="ARBA00022989"/>
    </source>
</evidence>
<organism evidence="7 8">
    <name type="scientific">Streptomyces spirodelae</name>
    <dbReference type="NCBI Taxonomy" id="2812904"/>
    <lineage>
        <taxon>Bacteria</taxon>
        <taxon>Bacillati</taxon>
        <taxon>Actinomycetota</taxon>
        <taxon>Actinomycetes</taxon>
        <taxon>Kitasatosporales</taxon>
        <taxon>Streptomycetaceae</taxon>
        <taxon>Streptomyces</taxon>
    </lineage>
</organism>
<evidence type="ECO:0000256" key="5">
    <source>
        <dbReference type="ARBA" id="ARBA00023136"/>
    </source>
</evidence>
<reference evidence="7 8" key="1">
    <citation type="submission" date="2021-02" db="EMBL/GenBank/DDBJ databases">
        <title>Streptomyces spirodelae sp. nov., isolated from duckweed.</title>
        <authorList>
            <person name="Saimee Y."/>
            <person name="Duangmal K."/>
        </authorList>
    </citation>
    <scope>NUCLEOTIDE SEQUENCE [LARGE SCALE GENOMIC DNA]</scope>
    <source>
        <strain evidence="7 8">DW4-2</strain>
    </source>
</reference>
<keyword evidence="8" id="KW-1185">Reference proteome</keyword>
<accession>A0ABS3WLY7</accession>
<sequence>MSFAVLAFVALVPLLIVVAALDPVKRAGFDEWIVNGMGLENPSAADNVRDLFSPPRQVINTTSVLSAVLLALFGVTFAASVQTGYEKIWGLPPSRTPHKVWRQVVWLAVLTGYLFAEVESEDALQPGVARSVARVVLTLLTGMLFFWWSQHFLLTGRVSWRCLLPGAVATMLGLTGLRIFSYFVFSPLIISSRNSYGAAGTLLIVQSWLIGVGFVVFGGPLFGHHVRNWLTGTVRSSDSGDSSAR</sequence>
<keyword evidence="2" id="KW-1003">Cell membrane</keyword>
<feature type="transmembrane region" description="Helical" evidence="6">
    <location>
        <begin position="196"/>
        <end position="217"/>
    </location>
</feature>